<dbReference type="InterPro" id="IPR029044">
    <property type="entry name" value="Nucleotide-diphossugar_trans"/>
</dbReference>
<comment type="caution">
    <text evidence="1">The sequence shown here is derived from an EMBL/GenBank/DDBJ whole genome shotgun (WGS) entry which is preliminary data.</text>
</comment>
<dbReference type="EMBL" id="CAJOBR010004061">
    <property type="protein sequence ID" value="CAF4765030.1"/>
    <property type="molecule type" value="Genomic_DNA"/>
</dbReference>
<evidence type="ECO:0000313" key="2">
    <source>
        <dbReference type="EMBL" id="CAF4462057.1"/>
    </source>
</evidence>
<evidence type="ECO:0000313" key="4">
    <source>
        <dbReference type="EMBL" id="CAF4765030.1"/>
    </source>
</evidence>
<dbReference type="AlphaFoldDB" id="A0A818BLJ4"/>
<dbReference type="Proteomes" id="UP000663848">
    <property type="component" value="Unassembled WGS sequence"/>
</dbReference>
<evidence type="ECO:0000313" key="3">
    <source>
        <dbReference type="EMBL" id="CAF4523641.1"/>
    </source>
</evidence>
<dbReference type="Proteomes" id="UP000663862">
    <property type="component" value="Unassembled WGS sequence"/>
</dbReference>
<organism evidence="1 5">
    <name type="scientific">Rotaria socialis</name>
    <dbReference type="NCBI Taxonomy" id="392032"/>
    <lineage>
        <taxon>Eukaryota</taxon>
        <taxon>Metazoa</taxon>
        <taxon>Spiralia</taxon>
        <taxon>Gnathifera</taxon>
        <taxon>Rotifera</taxon>
        <taxon>Eurotatoria</taxon>
        <taxon>Bdelloidea</taxon>
        <taxon>Philodinida</taxon>
        <taxon>Philodinidae</taxon>
        <taxon>Rotaria</taxon>
    </lineage>
</organism>
<evidence type="ECO:0000313" key="5">
    <source>
        <dbReference type="Proteomes" id="UP000663833"/>
    </source>
</evidence>
<protein>
    <submittedName>
        <fullName evidence="1">Uncharacterized protein</fullName>
    </submittedName>
</protein>
<dbReference type="Gene3D" id="3.90.550.10">
    <property type="entry name" value="Spore Coat Polysaccharide Biosynthesis Protein SpsA, Chain A"/>
    <property type="match status" value="1"/>
</dbReference>
<name>A0A818BLJ4_9BILA</name>
<reference evidence="1" key="1">
    <citation type="submission" date="2021-02" db="EMBL/GenBank/DDBJ databases">
        <authorList>
            <person name="Nowell W R."/>
        </authorList>
    </citation>
    <scope>NUCLEOTIDE SEQUENCE</scope>
</reference>
<evidence type="ECO:0000313" key="1">
    <source>
        <dbReference type="EMBL" id="CAF3416613.1"/>
    </source>
</evidence>
<dbReference type="Proteomes" id="UP000663833">
    <property type="component" value="Unassembled WGS sequence"/>
</dbReference>
<dbReference type="EMBL" id="CAJOBO010002653">
    <property type="protein sequence ID" value="CAF4462057.1"/>
    <property type="molecule type" value="Genomic_DNA"/>
</dbReference>
<dbReference type="EMBL" id="CAJNYD010002402">
    <property type="protein sequence ID" value="CAF3416613.1"/>
    <property type="molecule type" value="Genomic_DNA"/>
</dbReference>
<dbReference type="Proteomes" id="UP000663851">
    <property type="component" value="Unassembled WGS sequence"/>
</dbReference>
<accession>A0A818BLJ4</accession>
<dbReference type="EMBL" id="CAJOBQ010001888">
    <property type="protein sequence ID" value="CAF4523641.1"/>
    <property type="molecule type" value="Genomic_DNA"/>
</dbReference>
<sequence length="90" mass="10487">MASLVNGIIGEQYTKVHEDDRINNDIQQSSAQILDYPLSKLFSYYWRLDTHSYTFGGQLIEDPFEIIQKRKIQYAFTMANRGNEAHTLDL</sequence>
<proteinExistence type="predicted"/>
<gene>
    <name evidence="2" type="ORF">HFQ381_LOCUS24733</name>
    <name evidence="1" type="ORF">LUA448_LOCUS19028</name>
    <name evidence="4" type="ORF">QYT958_LOCUS21841</name>
    <name evidence="3" type="ORF">TSG867_LOCUS22749</name>
</gene>